<accession>A0A2U2DFX4</accession>
<sequence>MPFHAFRRFWQSREGHMALMFGILAPVLLGVAGGAVDFGAFVNHRLELQAAADSASLAAAKEAGLSGWTENAARAVVESYLDINLRAGGSGIYTADVQVDATAKQVTVVLEQDHRPYFVVGYFQGSPQIRVRSTAQASNSSNICVIGLHPSDEGTISMNTNAVLSAPRCAVYSNAESEKGLISEGNANLIADLACTAGGFGGAARNFNKLPLTDCPSVKDPLESRPAPEVSACSQHDAVYQSFVGQLNPGVYCGGLTIRASSEVTLKPGVYVIKDGPLIIESSSHVEAKGVGFYFTGPDARFEFASSSIVNVEAPKTGPMAGLIAFQDRDSAEADFVITSNKARKLLGTIYLPMGNLIVDANNKVADASAYTAVVVRRLHLSKGPNLVLNAEYNATSVPVPEGVGPQSVTTRLVN</sequence>
<gene>
    <name evidence="2" type="ORF">DEM27_32090</name>
</gene>
<dbReference type="Pfam" id="PF13400">
    <property type="entry name" value="Tad"/>
    <property type="match status" value="1"/>
</dbReference>
<protein>
    <recommendedName>
        <fullName evidence="1">Putative Flp pilus-assembly TadG-like N-terminal domain-containing protein</fullName>
    </recommendedName>
</protein>
<proteinExistence type="predicted"/>
<organism evidence="2 3">
    <name type="scientific">Metarhizobium album</name>
    <dbReference type="NCBI Taxonomy" id="2182425"/>
    <lineage>
        <taxon>Bacteria</taxon>
        <taxon>Pseudomonadati</taxon>
        <taxon>Pseudomonadota</taxon>
        <taxon>Alphaproteobacteria</taxon>
        <taxon>Hyphomicrobiales</taxon>
        <taxon>Rhizobiaceae</taxon>
        <taxon>Metarhizobium</taxon>
    </lineage>
</organism>
<reference evidence="2 3" key="1">
    <citation type="submission" date="2018-05" db="EMBL/GenBank/DDBJ databases">
        <title>The draft genome of strain NS-104.</title>
        <authorList>
            <person name="Hang P."/>
            <person name="Jiang J."/>
        </authorList>
    </citation>
    <scope>NUCLEOTIDE SEQUENCE [LARGE SCALE GENOMIC DNA]</scope>
    <source>
        <strain evidence="2 3">NS-104</strain>
    </source>
</reference>
<comment type="caution">
    <text evidence="2">The sequence shown here is derived from an EMBL/GenBank/DDBJ whole genome shotgun (WGS) entry which is preliminary data.</text>
</comment>
<dbReference type="EMBL" id="QFBC01000030">
    <property type="protein sequence ID" value="PWE52223.1"/>
    <property type="molecule type" value="Genomic_DNA"/>
</dbReference>
<name>A0A2U2DFX4_9HYPH</name>
<evidence type="ECO:0000259" key="1">
    <source>
        <dbReference type="Pfam" id="PF13400"/>
    </source>
</evidence>
<dbReference type="AlphaFoldDB" id="A0A2U2DFX4"/>
<keyword evidence="3" id="KW-1185">Reference proteome</keyword>
<evidence type="ECO:0000313" key="2">
    <source>
        <dbReference type="EMBL" id="PWE52223.1"/>
    </source>
</evidence>
<feature type="domain" description="Putative Flp pilus-assembly TadG-like N-terminal" evidence="1">
    <location>
        <begin position="17"/>
        <end position="61"/>
    </location>
</feature>
<evidence type="ECO:0000313" key="3">
    <source>
        <dbReference type="Proteomes" id="UP000245252"/>
    </source>
</evidence>
<dbReference type="Proteomes" id="UP000245252">
    <property type="component" value="Unassembled WGS sequence"/>
</dbReference>
<dbReference type="OrthoDB" id="7210116at2"/>
<dbReference type="InterPro" id="IPR028087">
    <property type="entry name" value="Tad_N"/>
</dbReference>